<feature type="region of interest" description="Disordered" evidence="1">
    <location>
        <begin position="216"/>
        <end position="242"/>
    </location>
</feature>
<dbReference type="AlphaFoldDB" id="A0A2U3EQ32"/>
<gene>
    <name evidence="2" type="ORF">PCL_03820</name>
</gene>
<protein>
    <recommendedName>
        <fullName evidence="4">TeaA receptor TeaR</fullName>
    </recommendedName>
</protein>
<feature type="region of interest" description="Disordered" evidence="1">
    <location>
        <begin position="611"/>
        <end position="898"/>
    </location>
</feature>
<organism evidence="2 3">
    <name type="scientific">Purpureocillium lilacinum</name>
    <name type="common">Paecilomyces lilacinus</name>
    <dbReference type="NCBI Taxonomy" id="33203"/>
    <lineage>
        <taxon>Eukaryota</taxon>
        <taxon>Fungi</taxon>
        <taxon>Dikarya</taxon>
        <taxon>Ascomycota</taxon>
        <taxon>Pezizomycotina</taxon>
        <taxon>Sordariomycetes</taxon>
        <taxon>Hypocreomycetidae</taxon>
        <taxon>Hypocreales</taxon>
        <taxon>Ophiocordycipitaceae</taxon>
        <taxon>Purpureocillium</taxon>
    </lineage>
</organism>
<dbReference type="EMBL" id="LCWV01000001">
    <property type="protein sequence ID" value="PWI76626.1"/>
    <property type="molecule type" value="Genomic_DNA"/>
</dbReference>
<feature type="compositionally biased region" description="Basic and acidic residues" evidence="1">
    <location>
        <begin position="774"/>
        <end position="806"/>
    </location>
</feature>
<feature type="region of interest" description="Disordered" evidence="1">
    <location>
        <begin position="537"/>
        <end position="599"/>
    </location>
</feature>
<evidence type="ECO:0000313" key="2">
    <source>
        <dbReference type="EMBL" id="PWI76626.1"/>
    </source>
</evidence>
<feature type="compositionally biased region" description="Polar residues" evidence="1">
    <location>
        <begin position="837"/>
        <end position="847"/>
    </location>
</feature>
<name>A0A2U3EQ32_PURLI</name>
<reference evidence="2 3" key="1">
    <citation type="journal article" date="2016" name="Front. Microbiol.">
        <title>Genome and transcriptome sequences reveal the specific parasitism of the nematophagous Purpureocillium lilacinum 36-1.</title>
        <authorList>
            <person name="Xie J."/>
            <person name="Li S."/>
            <person name="Mo C."/>
            <person name="Xiao X."/>
            <person name="Peng D."/>
            <person name="Wang G."/>
            <person name="Xiao Y."/>
        </authorList>
    </citation>
    <scope>NUCLEOTIDE SEQUENCE [LARGE SCALE GENOMIC DNA]</scope>
    <source>
        <strain evidence="2 3">36-1</strain>
    </source>
</reference>
<feature type="region of interest" description="Disordered" evidence="1">
    <location>
        <begin position="462"/>
        <end position="510"/>
    </location>
</feature>
<feature type="compositionally biased region" description="Low complexity" evidence="1">
    <location>
        <begin position="216"/>
        <end position="228"/>
    </location>
</feature>
<feature type="compositionally biased region" description="Basic and acidic residues" evidence="1">
    <location>
        <begin position="465"/>
        <end position="474"/>
    </location>
</feature>
<feature type="region of interest" description="Disordered" evidence="1">
    <location>
        <begin position="422"/>
        <end position="447"/>
    </location>
</feature>
<proteinExistence type="predicted"/>
<sequence>MAKTGSALAVGLEWKLFFASTPAASSLLSWFLRPGPAGKRKKEQLPVVGGAQAGSEVQGRRRRGIVHGTLTTTHPPMTIPSSANAVITLCIAGMIHPSPGEESIQTTTSTAIETLITLPACMRDTDADADAAPRAWAPPAPRPTALISARPTVELRPGPQAPPAPTTALDRGVAPPEVMRAEALQSVQPPQNPALLAAQQLQRRGACPVELFRPVSSSPVSRLPSTSNSPPPPPLLSAPASASASPITRSALNCGIANSLVSHRGWSAKADTGASDHPRNCASFSRRPLVAGSLSSTDRPAPHRKASSTNLDTPLILTGTFFSLISAAATGDANVDPRLRGSNDTSLGPRVVDESPLSLHHLAHGSVVTPASMAAVSSATGTTALTPPSSSHGEEAAWQYPGGQFENAAHDKTGAAARFDQAHRNPLGPQNGNAFPPSHHQSTSASALDMGARKMHSVDNLSAARWDRPTDERVLSPPLAIEPKPRRGSSDWHSSNGDDRKRPLHQTLGLEVRDNDDSKWIHRDKLAKIESEELQAAGIFVPRTRPPSKQRRERSQSRLTRGTESVDMDSRPRKDSATLEQLLPSEPSTPHWDLRTPEEIAEAEANAYFIANGGKGGSRIPVAKTSPAPIPVDYLERGSPAVRRPADAVDGDAISYPKPRSRSASLSASLSVSDQASTGTGPKVAKRSVTDTSPKKNASRRPSAASKGSAVTGRPKTRSGPTKDAPGTRPPTRGEGSAASKQPEGDPPWMLNSYKPDPRLPPDQQLLPTVAKRLQQERWEKEGKFGDAYDKDFRPLNDNEFQKPPEPDAGVAAQTEDEQASQAGEWPLKPGVAKSPTLRQGSYSTMPKISDKPLPVSPIASPRATTTGPPPQEKEHAPAAPPEDLDEKKGGCGCCVVM</sequence>
<evidence type="ECO:0000313" key="3">
    <source>
        <dbReference type="Proteomes" id="UP000245956"/>
    </source>
</evidence>
<accession>A0A2U3EQ32</accession>
<comment type="caution">
    <text evidence="2">The sequence shown here is derived from an EMBL/GenBank/DDBJ whole genome shotgun (WGS) entry which is preliminary data.</text>
</comment>
<evidence type="ECO:0000256" key="1">
    <source>
        <dbReference type="SAM" id="MobiDB-lite"/>
    </source>
</evidence>
<dbReference type="Proteomes" id="UP000245956">
    <property type="component" value="Unassembled WGS sequence"/>
</dbReference>
<feature type="region of interest" description="Disordered" evidence="1">
    <location>
        <begin position="150"/>
        <end position="171"/>
    </location>
</feature>
<feature type="compositionally biased region" description="Low complexity" evidence="1">
    <location>
        <begin position="662"/>
        <end position="671"/>
    </location>
</feature>
<feature type="compositionally biased region" description="Polar residues" evidence="1">
    <location>
        <begin position="428"/>
        <end position="446"/>
    </location>
</feature>
<evidence type="ECO:0008006" key="4">
    <source>
        <dbReference type="Google" id="ProtNLM"/>
    </source>
</evidence>
<feature type="compositionally biased region" description="Basic and acidic residues" evidence="1">
    <location>
        <begin position="568"/>
        <end position="577"/>
    </location>
</feature>
<feature type="compositionally biased region" description="Basic and acidic residues" evidence="1">
    <location>
        <begin position="483"/>
        <end position="501"/>
    </location>
</feature>